<protein>
    <submittedName>
        <fullName evidence="2">Uncharacterized protein</fullName>
    </submittedName>
</protein>
<keyword evidence="3" id="KW-1185">Reference proteome</keyword>
<gene>
    <name evidence="2" type="ORF">VTL71DRAFT_3698</name>
</gene>
<proteinExistence type="predicted"/>
<dbReference type="Proteomes" id="UP001595075">
    <property type="component" value="Unassembled WGS sequence"/>
</dbReference>
<organism evidence="2 3">
    <name type="scientific">Oculimacula yallundae</name>
    <dbReference type="NCBI Taxonomy" id="86028"/>
    <lineage>
        <taxon>Eukaryota</taxon>
        <taxon>Fungi</taxon>
        <taxon>Dikarya</taxon>
        <taxon>Ascomycota</taxon>
        <taxon>Pezizomycotina</taxon>
        <taxon>Leotiomycetes</taxon>
        <taxon>Helotiales</taxon>
        <taxon>Ploettnerulaceae</taxon>
        <taxon>Oculimacula</taxon>
    </lineage>
</organism>
<evidence type="ECO:0000313" key="2">
    <source>
        <dbReference type="EMBL" id="KAL2064561.1"/>
    </source>
</evidence>
<keyword evidence="1" id="KW-0732">Signal</keyword>
<comment type="caution">
    <text evidence="2">The sequence shown here is derived from an EMBL/GenBank/DDBJ whole genome shotgun (WGS) entry which is preliminary data.</text>
</comment>
<evidence type="ECO:0000256" key="1">
    <source>
        <dbReference type="SAM" id="SignalP"/>
    </source>
</evidence>
<feature type="chain" id="PRO_5046185457" evidence="1">
    <location>
        <begin position="20"/>
        <end position="243"/>
    </location>
</feature>
<name>A0ABR4C5E1_9HELO</name>
<sequence>MKLFAAVLLILSGVELAAALPATAATIPTLALQVKPKPTEKPPCYTRCTVGYHTFVDPKTGNCGCVPDDPEKQECLEETVCAEFDIPLSPVWDEKSRTCSCEPTSNAELICIAATTCSQGLYPHWNPNTKQCQCLKNTGVSEPTKSQVVTRSTQTPTKVSTTTPAPTVDTCTFLRVFCECGDHHMHWSSEKKSCQCPPCGPVVTLGCENLLVYCEGGDHKMHLNPVSKKCECPLVAASQSAKA</sequence>
<accession>A0ABR4C5E1</accession>
<evidence type="ECO:0000313" key="3">
    <source>
        <dbReference type="Proteomes" id="UP001595075"/>
    </source>
</evidence>
<feature type="signal peptide" evidence="1">
    <location>
        <begin position="1"/>
        <end position="19"/>
    </location>
</feature>
<reference evidence="2 3" key="1">
    <citation type="journal article" date="2024" name="Commun. Biol.">
        <title>Comparative genomic analysis of thermophilic fungi reveals convergent evolutionary adaptations and gene losses.</title>
        <authorList>
            <person name="Steindorff A.S."/>
            <person name="Aguilar-Pontes M.V."/>
            <person name="Robinson A.J."/>
            <person name="Andreopoulos B."/>
            <person name="LaButti K."/>
            <person name="Kuo A."/>
            <person name="Mondo S."/>
            <person name="Riley R."/>
            <person name="Otillar R."/>
            <person name="Haridas S."/>
            <person name="Lipzen A."/>
            <person name="Grimwood J."/>
            <person name="Schmutz J."/>
            <person name="Clum A."/>
            <person name="Reid I.D."/>
            <person name="Moisan M.C."/>
            <person name="Butler G."/>
            <person name="Nguyen T.T.M."/>
            <person name="Dewar K."/>
            <person name="Conant G."/>
            <person name="Drula E."/>
            <person name="Henrissat B."/>
            <person name="Hansel C."/>
            <person name="Singer S."/>
            <person name="Hutchinson M.I."/>
            <person name="de Vries R.P."/>
            <person name="Natvig D.O."/>
            <person name="Powell A.J."/>
            <person name="Tsang A."/>
            <person name="Grigoriev I.V."/>
        </authorList>
    </citation>
    <scope>NUCLEOTIDE SEQUENCE [LARGE SCALE GENOMIC DNA]</scope>
    <source>
        <strain evidence="2 3">CBS 494.80</strain>
    </source>
</reference>
<dbReference type="EMBL" id="JAZHXI010000013">
    <property type="protein sequence ID" value="KAL2064561.1"/>
    <property type="molecule type" value="Genomic_DNA"/>
</dbReference>